<keyword evidence="2" id="KW-1185">Reference proteome</keyword>
<name>A0ABV2BXP7_9GAMM</name>
<gene>
    <name evidence="1" type="ORF">ABVT43_16300</name>
</gene>
<evidence type="ECO:0000313" key="1">
    <source>
        <dbReference type="EMBL" id="MET1256704.1"/>
    </source>
</evidence>
<reference evidence="1 2" key="1">
    <citation type="submission" date="2024-06" db="EMBL/GenBank/DDBJ databases">
        <authorList>
            <person name="Li F."/>
        </authorList>
    </citation>
    <scope>NUCLEOTIDE SEQUENCE [LARGE SCALE GENOMIC DNA]</scope>
    <source>
        <strain evidence="1 2">GXAS 311</strain>
    </source>
</reference>
<organism evidence="1 2">
    <name type="scientific">Aliikangiella maris</name>
    <dbReference type="NCBI Taxonomy" id="3162458"/>
    <lineage>
        <taxon>Bacteria</taxon>
        <taxon>Pseudomonadati</taxon>
        <taxon>Pseudomonadota</taxon>
        <taxon>Gammaproteobacteria</taxon>
        <taxon>Oceanospirillales</taxon>
        <taxon>Pleioneaceae</taxon>
        <taxon>Aliikangiella</taxon>
    </lineage>
</organism>
<dbReference type="EMBL" id="JBEVCJ010000025">
    <property type="protein sequence ID" value="MET1256704.1"/>
    <property type="molecule type" value="Genomic_DNA"/>
</dbReference>
<proteinExistence type="predicted"/>
<sequence>MNKQNDNSELTDVDSIDALNNVYQQMQKEVPSIELDRQIIAAAYREIQQPKKRKIAEKKWWQKISLPLYVAATFAFTIVTTHWFWPASTGKMLPGTSPGPVTFETANDTTASISPPERKALIIPERKQILLPPKEKTIPELDSNDATVSGFGEFEALNIENIPLEKMLIKTPQTNQKDKPSTGKVGSTNVARLQVPTAETWAREILNLYKSGEYESGKQALIKFKKVYPEYPIDEQLKVFK</sequence>
<accession>A0ABV2BXP7</accession>
<evidence type="ECO:0000313" key="2">
    <source>
        <dbReference type="Proteomes" id="UP001548189"/>
    </source>
</evidence>
<protein>
    <submittedName>
        <fullName evidence="1">Uncharacterized protein</fullName>
    </submittedName>
</protein>
<comment type="caution">
    <text evidence="1">The sequence shown here is derived from an EMBL/GenBank/DDBJ whole genome shotgun (WGS) entry which is preliminary data.</text>
</comment>
<dbReference type="Proteomes" id="UP001548189">
    <property type="component" value="Unassembled WGS sequence"/>
</dbReference>